<dbReference type="GO" id="GO:0016787">
    <property type="term" value="F:hydrolase activity"/>
    <property type="evidence" value="ECO:0007669"/>
    <property type="project" value="UniProtKB-KW"/>
</dbReference>
<sequence length="372" mass="40852">MKNESSFKIRSLWGILPVLFALVVTQSTFAISYEKKILTYNVVGRNASNMTTNYKLNVVQYRNTSFIQTLGAKNVLCVHGFGDTSTIFEPLAKQLILKGKANNVYILDLPGHGGSTMTKGTAAYPSNVSELSVQNYEEATRALLDAMPSTMIWPDLPDTIVGHSIGGLVVQLLQNKLKNQNSSLFKQYKITSTVLIASDIPYPLPWSGSDVTMDDPNYNQSAKALVWNFKVERILSYFPLVTGLFVESPDDFFINSKYSVNGIPVTGAPTPAQVEVMNVLEPYHAAANIVGLDPSGQTQNAVPRIPITRGIWSGENLKVVWLDKDVFFTKQETQNLANYLDPGIIGVMVTISDPEAVHGAPFSKPSLLVPLF</sequence>
<evidence type="ECO:0000313" key="3">
    <source>
        <dbReference type="Proteomes" id="UP000006253"/>
    </source>
</evidence>
<dbReference type="SUPFAM" id="SSF53474">
    <property type="entry name" value="alpha/beta-Hydrolases"/>
    <property type="match status" value="1"/>
</dbReference>
<dbReference type="InterPro" id="IPR050266">
    <property type="entry name" value="AB_hydrolase_sf"/>
</dbReference>
<comment type="caution">
    <text evidence="2">The sequence shown here is derived from an EMBL/GenBank/DDBJ whole genome shotgun (WGS) entry which is preliminary data.</text>
</comment>
<dbReference type="PANTHER" id="PTHR43798">
    <property type="entry name" value="MONOACYLGLYCEROL LIPASE"/>
    <property type="match status" value="1"/>
</dbReference>
<name>A0A0E2B6Y4_9LEPT</name>
<dbReference type="Gene3D" id="3.40.50.1820">
    <property type="entry name" value="alpha/beta hydrolase"/>
    <property type="match status" value="1"/>
</dbReference>
<dbReference type="AlphaFoldDB" id="A0A0E2B6Y4"/>
<reference evidence="2 3" key="1">
    <citation type="submission" date="2012-10" db="EMBL/GenBank/DDBJ databases">
        <authorList>
            <person name="Harkins D.M."/>
            <person name="Durkin A.S."/>
            <person name="Brinkac L.M."/>
            <person name="Selengut J.D."/>
            <person name="Sanka R."/>
            <person name="DePew J."/>
            <person name="Purushe J."/>
            <person name="Peacock S.J."/>
            <person name="Thaipadungpanit J."/>
            <person name="Wuthiekanun V.W."/>
            <person name="Day N.P."/>
            <person name="Vinetz J.M."/>
            <person name="Sutton G.G."/>
            <person name="Nelson W.C."/>
            <person name="Fouts D.E."/>
        </authorList>
    </citation>
    <scope>NUCLEOTIDE SEQUENCE [LARGE SCALE GENOMIC DNA]</scope>
    <source>
        <strain evidence="2 3">H1</strain>
    </source>
</reference>
<keyword evidence="2" id="KW-0378">Hydrolase</keyword>
<organism evidence="2 3">
    <name type="scientific">Leptospira kirschneri str. H1</name>
    <dbReference type="NCBI Taxonomy" id="1049966"/>
    <lineage>
        <taxon>Bacteria</taxon>
        <taxon>Pseudomonadati</taxon>
        <taxon>Spirochaetota</taxon>
        <taxon>Spirochaetia</taxon>
        <taxon>Leptospirales</taxon>
        <taxon>Leptospiraceae</taxon>
        <taxon>Leptospira</taxon>
    </lineage>
</organism>
<evidence type="ECO:0000313" key="2">
    <source>
        <dbReference type="EMBL" id="EKO17101.1"/>
    </source>
</evidence>
<protein>
    <submittedName>
        <fullName evidence="2">Alpha/beta hydrolase family protein</fullName>
    </submittedName>
</protein>
<dbReference type="InterPro" id="IPR029058">
    <property type="entry name" value="AB_hydrolase_fold"/>
</dbReference>
<dbReference type="EMBL" id="AHMY02000013">
    <property type="protein sequence ID" value="EKO17101.1"/>
    <property type="molecule type" value="Genomic_DNA"/>
</dbReference>
<proteinExistence type="predicted"/>
<dbReference type="InterPro" id="IPR000073">
    <property type="entry name" value="AB_hydrolase_1"/>
</dbReference>
<feature type="domain" description="AB hydrolase-1" evidence="1">
    <location>
        <begin position="75"/>
        <end position="211"/>
    </location>
</feature>
<dbReference type="PANTHER" id="PTHR43798:SF33">
    <property type="entry name" value="HYDROLASE, PUTATIVE (AFU_ORTHOLOGUE AFUA_2G14860)-RELATED"/>
    <property type="match status" value="1"/>
</dbReference>
<gene>
    <name evidence="2" type="ORF">LEP1GSC081_4357</name>
</gene>
<dbReference type="RefSeq" id="WP_004764452.1">
    <property type="nucleotide sequence ID" value="NZ_AHMY02000013.1"/>
</dbReference>
<dbReference type="Proteomes" id="UP000006253">
    <property type="component" value="Unassembled WGS sequence"/>
</dbReference>
<accession>A0A0E2B6Y4</accession>
<evidence type="ECO:0000259" key="1">
    <source>
        <dbReference type="Pfam" id="PF12697"/>
    </source>
</evidence>
<dbReference type="GO" id="GO:0016020">
    <property type="term" value="C:membrane"/>
    <property type="evidence" value="ECO:0007669"/>
    <property type="project" value="TreeGrafter"/>
</dbReference>
<dbReference type="Pfam" id="PF12697">
    <property type="entry name" value="Abhydrolase_6"/>
    <property type="match status" value="1"/>
</dbReference>